<keyword evidence="10" id="KW-1185">Reference proteome</keyword>
<protein>
    <submittedName>
        <fullName evidence="9">Uncharacterized protein</fullName>
    </submittedName>
</protein>
<dbReference type="PANTHER" id="PTHR47779:SF1">
    <property type="entry name" value="SYNTHASE (CCG-9), PUTATIVE (AFU_ORTHOLOGUE AFUA_3G12100)-RELATED"/>
    <property type="match status" value="1"/>
</dbReference>
<dbReference type="GO" id="GO:0006006">
    <property type="term" value="P:glucose metabolic process"/>
    <property type="evidence" value="ECO:0007669"/>
    <property type="project" value="UniProtKB-KW"/>
</dbReference>
<feature type="domain" description="Trehalose synthase N-terminal" evidence="8">
    <location>
        <begin position="229"/>
        <end position="390"/>
    </location>
</feature>
<feature type="domain" description="Glycosyl transferase family 1" evidence="7">
    <location>
        <begin position="448"/>
        <end position="618"/>
    </location>
</feature>
<dbReference type="InterPro" id="IPR049438">
    <property type="entry name" value="TreT_GT1"/>
</dbReference>
<dbReference type="EMBL" id="DF933830">
    <property type="protein sequence ID" value="GAM39908.1"/>
    <property type="molecule type" value="Genomic_DNA"/>
</dbReference>
<dbReference type="InterPro" id="IPR052078">
    <property type="entry name" value="Trehalose_Metab_GTase"/>
</dbReference>
<evidence type="ECO:0000256" key="5">
    <source>
        <dbReference type="ARBA" id="ARBA00022679"/>
    </source>
</evidence>
<dbReference type="Gene3D" id="3.40.50.2000">
    <property type="entry name" value="Glycogen Phosphorylase B"/>
    <property type="match status" value="2"/>
</dbReference>
<dbReference type="PANTHER" id="PTHR47779">
    <property type="entry name" value="SYNTHASE (CCG-9), PUTATIVE (AFU_ORTHOLOGUE AFUA_3G12100)-RELATED"/>
    <property type="match status" value="1"/>
</dbReference>
<dbReference type="AlphaFoldDB" id="A0A6V8HEJ2"/>
<accession>A0A6V8HEJ2</accession>
<evidence type="ECO:0000259" key="8">
    <source>
        <dbReference type="Pfam" id="PF21269"/>
    </source>
</evidence>
<reference evidence="10" key="1">
    <citation type="journal article" date="2015" name="Genome Announc.">
        <title>Draft genome sequence of Talaromyces cellulolyticus strain Y-94, a source of lignocellulosic biomass-degrading enzymes.</title>
        <authorList>
            <person name="Fujii T."/>
            <person name="Koike H."/>
            <person name="Sawayama S."/>
            <person name="Yano S."/>
            <person name="Inoue H."/>
        </authorList>
    </citation>
    <scope>NUCLEOTIDE SEQUENCE [LARGE SCALE GENOMIC DNA]</scope>
    <source>
        <strain evidence="10">Y-94</strain>
    </source>
</reference>
<comment type="caution">
    <text evidence="9">The sequence shown here is derived from an EMBL/GenBank/DDBJ whole genome shotgun (WGS) entry which is preliminary data.</text>
</comment>
<evidence type="ECO:0000313" key="9">
    <source>
        <dbReference type="EMBL" id="GAM39908.1"/>
    </source>
</evidence>
<evidence type="ECO:0000256" key="1">
    <source>
        <dbReference type="ARBA" id="ARBA00009481"/>
    </source>
</evidence>
<keyword evidence="4" id="KW-0328">Glycosyltransferase</keyword>
<dbReference type="Pfam" id="PF00534">
    <property type="entry name" value="Glycos_transf_1"/>
    <property type="match status" value="1"/>
</dbReference>
<evidence type="ECO:0000256" key="4">
    <source>
        <dbReference type="ARBA" id="ARBA00022676"/>
    </source>
</evidence>
<dbReference type="Pfam" id="PF21269">
    <property type="entry name" value="TreT_GT1"/>
    <property type="match status" value="1"/>
</dbReference>
<dbReference type="GO" id="GO:0016757">
    <property type="term" value="F:glycosyltransferase activity"/>
    <property type="evidence" value="ECO:0007669"/>
    <property type="project" value="UniProtKB-KW"/>
</dbReference>
<proteinExistence type="inferred from homology"/>
<evidence type="ECO:0000256" key="3">
    <source>
        <dbReference type="ARBA" id="ARBA00022526"/>
    </source>
</evidence>
<keyword evidence="6" id="KW-0119">Carbohydrate metabolism</keyword>
<gene>
    <name evidence="9" type="ORF">TCE0_034f11839</name>
</gene>
<evidence type="ECO:0000256" key="2">
    <source>
        <dbReference type="ARBA" id="ARBA00011738"/>
    </source>
</evidence>
<evidence type="ECO:0000313" key="10">
    <source>
        <dbReference type="Proteomes" id="UP000053095"/>
    </source>
</evidence>
<evidence type="ECO:0000256" key="6">
    <source>
        <dbReference type="ARBA" id="ARBA00023277"/>
    </source>
</evidence>
<dbReference type="InterPro" id="IPR001296">
    <property type="entry name" value="Glyco_trans_1"/>
</dbReference>
<keyword evidence="5" id="KW-0808">Transferase</keyword>
<name>A0A6V8HEJ2_TALPI</name>
<organism evidence="9 10">
    <name type="scientific">Talaromyces pinophilus</name>
    <name type="common">Penicillium pinophilum</name>
    <dbReference type="NCBI Taxonomy" id="128442"/>
    <lineage>
        <taxon>Eukaryota</taxon>
        <taxon>Fungi</taxon>
        <taxon>Dikarya</taxon>
        <taxon>Ascomycota</taxon>
        <taxon>Pezizomycotina</taxon>
        <taxon>Eurotiomycetes</taxon>
        <taxon>Eurotiomycetidae</taxon>
        <taxon>Eurotiales</taxon>
        <taxon>Trichocomaceae</taxon>
        <taxon>Talaromyces</taxon>
        <taxon>Talaromyces sect. Talaromyces</taxon>
    </lineage>
</organism>
<comment type="similarity">
    <text evidence="1">Belongs to the glycosyltransferase group 1 family. Glycosyltransferase 4 subfamily.</text>
</comment>
<keyword evidence="3" id="KW-0313">Glucose metabolism</keyword>
<dbReference type="Proteomes" id="UP000053095">
    <property type="component" value="Unassembled WGS sequence"/>
</dbReference>
<sequence length="689" mass="77333">MSVHEALGFDRHESVFQHDQVKTHLVRCDWSGPIIDTLYAGIAGSFADGKSQIAIALRNETYLLDFLEQDFRDSEIDTVICDFIITELQNYSNIHAEKILGAALSKSFHVRCPSLCPRLWLELDIVPILLNEELSANRTVSAEAVAHPNGKDIDEQAESVSRKCIRFFGPNKLPFLHVDFLGAVEVDSGFHINIADLESFSKTVRSKTWSAVQHYVKDLTSRKVKIAFFSATPQGGGVALMRHALVRFSHLLGVDVKWYVPKPRPGVFRITKTNHNILQGVADPDERLDSQQQRVLTDWIEDNARRYWTRKGGPLCRPSEGGADVIIIDDPQMPALIPIAKTADPNRPVIYRSHIQMRSDLISTPGSPQSEVWDFLWTYIKLADIFISHPVAAFVPHSVPLAKLGYMPACTDWLDGLNKDMRDWDYAYYGRIFNHACRNAGMPPINYPDDQYIVQVARFDPSKGIIDVLKSYTEFRRLLTQHSPNVQAPKLLICGHGSVDDPDGSLIYDDVLNWIRQNAPTLSEDITVMRLGPSDQILNTLLSNAAIVLQLSEREGFEVKVSETIHKGKPIIATRAGGIPLQVEDKVNGFLVDVGDVQSVAYHLLRLWTDSDLYGRISRSHSPYRVSDEVSTAGQALNWFYLSSLLSQNMSVKPNGRWIHDLARESLGQVYSKADGKLKRAVDETVLSV</sequence>
<comment type="subunit">
    <text evidence="2">Homodimer.</text>
</comment>
<dbReference type="SUPFAM" id="SSF53756">
    <property type="entry name" value="UDP-Glycosyltransferase/glycogen phosphorylase"/>
    <property type="match status" value="1"/>
</dbReference>
<evidence type="ECO:0000259" key="7">
    <source>
        <dbReference type="Pfam" id="PF00534"/>
    </source>
</evidence>